<dbReference type="EMBL" id="CADCXU010001955">
    <property type="protein sequence ID" value="CAA9994342.1"/>
    <property type="molecule type" value="Genomic_DNA"/>
</dbReference>
<feature type="transmembrane region" description="Helical" evidence="1">
    <location>
        <begin position="43"/>
        <end position="62"/>
    </location>
</feature>
<keyword evidence="1" id="KW-0812">Transmembrane</keyword>
<keyword evidence="1" id="KW-1133">Transmembrane helix</keyword>
<accession>A0A6H5FYJ7</accession>
<name>A0A6H5FYJ7_9HEMI</name>
<keyword evidence="3" id="KW-1185">Reference proteome</keyword>
<sequence length="63" mass="7404">MFQQFKVRKFQQFKVRQFHHANNRIREGSLSKESKGRSTAKRIAAHFGALLRGLFLIIFANLQ</sequence>
<reference evidence="2 3" key="1">
    <citation type="submission" date="2020-02" db="EMBL/GenBank/DDBJ databases">
        <authorList>
            <person name="Ferguson B K."/>
        </authorList>
    </citation>
    <scope>NUCLEOTIDE SEQUENCE [LARGE SCALE GENOMIC DNA]</scope>
</reference>
<gene>
    <name evidence="2" type="ORF">NTEN_LOCUS1158</name>
</gene>
<keyword evidence="1" id="KW-0472">Membrane</keyword>
<organism evidence="2 3">
    <name type="scientific">Nesidiocoris tenuis</name>
    <dbReference type="NCBI Taxonomy" id="355587"/>
    <lineage>
        <taxon>Eukaryota</taxon>
        <taxon>Metazoa</taxon>
        <taxon>Ecdysozoa</taxon>
        <taxon>Arthropoda</taxon>
        <taxon>Hexapoda</taxon>
        <taxon>Insecta</taxon>
        <taxon>Pterygota</taxon>
        <taxon>Neoptera</taxon>
        <taxon>Paraneoptera</taxon>
        <taxon>Hemiptera</taxon>
        <taxon>Heteroptera</taxon>
        <taxon>Panheteroptera</taxon>
        <taxon>Cimicomorpha</taxon>
        <taxon>Miridae</taxon>
        <taxon>Dicyphina</taxon>
        <taxon>Nesidiocoris</taxon>
    </lineage>
</organism>
<dbReference type="Proteomes" id="UP000479000">
    <property type="component" value="Unassembled WGS sequence"/>
</dbReference>
<evidence type="ECO:0000313" key="2">
    <source>
        <dbReference type="EMBL" id="CAA9994342.1"/>
    </source>
</evidence>
<proteinExistence type="predicted"/>
<evidence type="ECO:0000313" key="3">
    <source>
        <dbReference type="Proteomes" id="UP000479000"/>
    </source>
</evidence>
<protein>
    <submittedName>
        <fullName evidence="2">Uncharacterized protein</fullName>
    </submittedName>
</protein>
<dbReference type="AlphaFoldDB" id="A0A6H5FYJ7"/>
<evidence type="ECO:0000256" key="1">
    <source>
        <dbReference type="SAM" id="Phobius"/>
    </source>
</evidence>